<keyword evidence="1" id="KW-0812">Transmembrane</keyword>
<dbReference type="RefSeq" id="WP_149779479.1">
    <property type="nucleotide sequence ID" value="NZ_FRCB01000004.1"/>
</dbReference>
<feature type="transmembrane region" description="Helical" evidence="1">
    <location>
        <begin position="5"/>
        <end position="25"/>
    </location>
</feature>
<accession>A0A1M7FSE4</accession>
<dbReference type="EMBL" id="FRCB01000004">
    <property type="protein sequence ID" value="SHM07011.1"/>
    <property type="molecule type" value="Genomic_DNA"/>
</dbReference>
<gene>
    <name evidence="2" type="ORF">SAMN05443432_104312</name>
</gene>
<feature type="transmembrane region" description="Helical" evidence="1">
    <location>
        <begin position="109"/>
        <end position="131"/>
    </location>
</feature>
<dbReference type="Proteomes" id="UP000322545">
    <property type="component" value="Unassembled WGS sequence"/>
</dbReference>
<evidence type="ECO:0000313" key="2">
    <source>
        <dbReference type="EMBL" id="SHM07011.1"/>
    </source>
</evidence>
<keyword evidence="1" id="KW-0472">Membrane</keyword>
<evidence type="ECO:0000313" key="3">
    <source>
        <dbReference type="Proteomes" id="UP000322545"/>
    </source>
</evidence>
<keyword evidence="3" id="KW-1185">Reference proteome</keyword>
<evidence type="ECO:0000256" key="1">
    <source>
        <dbReference type="SAM" id="Phobius"/>
    </source>
</evidence>
<proteinExistence type="predicted"/>
<name>A0A1M7FSE4_9RHOB</name>
<keyword evidence="1" id="KW-1133">Transmembrane helix</keyword>
<sequence length="202" mass="22684">MRELLIGFLTAVVTAVLYLTGYGYIHGFYGFYGISVNELDFGIQEILVRSFFSLWRLIAGAEPTPVEVAEKAFMIALIGLFLFFLFYKISTALKANGCGVQNPKRVAAFALAMLAILPIAISSNFVGGWVAEETLRSLPRAKVTTKDDKLGLSDVVDKEGWFLYHLETTPKTHYLVLRQVGEDFRWLLRVPNTSDTLVQHFH</sequence>
<reference evidence="2 3" key="1">
    <citation type="submission" date="2016-11" db="EMBL/GenBank/DDBJ databases">
        <authorList>
            <person name="Varghese N."/>
            <person name="Submissions S."/>
        </authorList>
    </citation>
    <scope>NUCLEOTIDE SEQUENCE [LARGE SCALE GENOMIC DNA]</scope>
    <source>
        <strain evidence="2 3">DSM 28249</strain>
    </source>
</reference>
<feature type="transmembrane region" description="Helical" evidence="1">
    <location>
        <begin position="72"/>
        <end position="89"/>
    </location>
</feature>
<protein>
    <submittedName>
        <fullName evidence="2">Uncharacterized protein</fullName>
    </submittedName>
</protein>
<dbReference type="AlphaFoldDB" id="A0A1M7FSE4"/>
<organism evidence="2 3">
    <name type="scientific">Roseovarius litoreus</name>
    <dbReference type="NCBI Taxonomy" id="1155722"/>
    <lineage>
        <taxon>Bacteria</taxon>
        <taxon>Pseudomonadati</taxon>
        <taxon>Pseudomonadota</taxon>
        <taxon>Alphaproteobacteria</taxon>
        <taxon>Rhodobacterales</taxon>
        <taxon>Roseobacteraceae</taxon>
        <taxon>Roseovarius</taxon>
    </lineage>
</organism>